<name>A0ABM1E7J4_PRICU</name>
<evidence type="ECO:0000313" key="3">
    <source>
        <dbReference type="RefSeq" id="XP_014668165.1"/>
    </source>
</evidence>
<dbReference type="RefSeq" id="XP_014668165.1">
    <property type="nucleotide sequence ID" value="XM_014812679.1"/>
</dbReference>
<gene>
    <name evidence="3" type="primary">LOC106809557</name>
</gene>
<evidence type="ECO:0000313" key="2">
    <source>
        <dbReference type="Proteomes" id="UP000695022"/>
    </source>
</evidence>
<dbReference type="GeneID" id="106809557"/>
<organism evidence="2 3">
    <name type="scientific">Priapulus caudatus</name>
    <name type="common">Priapulid worm</name>
    <dbReference type="NCBI Taxonomy" id="37621"/>
    <lineage>
        <taxon>Eukaryota</taxon>
        <taxon>Metazoa</taxon>
        <taxon>Ecdysozoa</taxon>
        <taxon>Scalidophora</taxon>
        <taxon>Priapulida</taxon>
        <taxon>Priapulimorpha</taxon>
        <taxon>Priapulimorphida</taxon>
        <taxon>Priapulidae</taxon>
        <taxon>Priapulus</taxon>
    </lineage>
</organism>
<protein>
    <submittedName>
        <fullName evidence="3">Uncharacterized protein LOC106809557</fullName>
    </submittedName>
</protein>
<keyword evidence="2" id="KW-1185">Reference proteome</keyword>
<proteinExistence type="predicted"/>
<reference evidence="3" key="1">
    <citation type="submission" date="2025-08" db="UniProtKB">
        <authorList>
            <consortium name="RefSeq"/>
        </authorList>
    </citation>
    <scope>IDENTIFICATION</scope>
</reference>
<accession>A0ABM1E7J4</accession>
<dbReference type="Proteomes" id="UP000695022">
    <property type="component" value="Unplaced"/>
</dbReference>
<feature type="region of interest" description="Disordered" evidence="1">
    <location>
        <begin position="194"/>
        <end position="214"/>
    </location>
</feature>
<sequence length="214" mass="23266">MDKGFAAFSTMQSPVMIPFNYSYAALSVNVSLPPRAVPYSHYIGMVPPPPPPPQLLALPAAPASSPETTVSTSGSPTPTRSPSTAMKSFSIEAILGLNSQADAHRQQQQLQYQYPAACHPQYRSLPDITSVYPGHYHQGMHATYPGNLPLSPSNQQQEHHGVFKQQNIAGKANLGAQRRHHRLDVISRSYPQLKTETAAHTPDTKTKGKSCKVS</sequence>
<feature type="region of interest" description="Disordered" evidence="1">
    <location>
        <begin position="60"/>
        <end position="84"/>
    </location>
</feature>
<evidence type="ECO:0000256" key="1">
    <source>
        <dbReference type="SAM" id="MobiDB-lite"/>
    </source>
</evidence>